<feature type="compositionally biased region" description="Basic residues" evidence="1">
    <location>
        <begin position="123"/>
        <end position="137"/>
    </location>
</feature>
<dbReference type="RefSeq" id="WP_021261929.1">
    <property type="nucleotide sequence ID" value="NZ_ATMT01000079.1"/>
</dbReference>
<dbReference type="PIRSF" id="PIRSF021328">
    <property type="entry name" value="UCP021328"/>
    <property type="match status" value="1"/>
</dbReference>
<sequence>MKLTVFFEGPFWIGVVEDTVHGRLKACRHVFGSEPKDAADVQQFVDSLMMPLMERVTQGAENAQEPLRRINPKRLARRAAMEMTQRGISTQSQEALRLDYESRKKERACHSREQREALQEKKRSIRIHKRKAKHRGR</sequence>
<gene>
    <name evidence="2" type="ORF">PAALTS15_23625</name>
</gene>
<dbReference type="InterPro" id="IPR016787">
    <property type="entry name" value="UCP021328"/>
</dbReference>
<evidence type="ECO:0008006" key="4">
    <source>
        <dbReference type="Google" id="ProtNLM"/>
    </source>
</evidence>
<dbReference type="PATRIC" id="fig|1117108.3.peg.4880"/>
<evidence type="ECO:0000313" key="2">
    <source>
        <dbReference type="EMBL" id="EPY04722.1"/>
    </source>
</evidence>
<dbReference type="AlphaFoldDB" id="S9SFT2"/>
<protein>
    <recommendedName>
        <fullName evidence="4">YjdF</fullName>
    </recommendedName>
</protein>
<dbReference type="Pfam" id="PF11208">
    <property type="entry name" value="DUF2992"/>
    <property type="match status" value="1"/>
</dbReference>
<feature type="region of interest" description="Disordered" evidence="1">
    <location>
        <begin position="101"/>
        <end position="137"/>
    </location>
</feature>
<evidence type="ECO:0000313" key="3">
    <source>
        <dbReference type="Proteomes" id="UP000015344"/>
    </source>
</evidence>
<feature type="compositionally biased region" description="Basic and acidic residues" evidence="1">
    <location>
        <begin position="101"/>
        <end position="122"/>
    </location>
</feature>
<comment type="caution">
    <text evidence="2">The sequence shown here is derived from an EMBL/GenBank/DDBJ whole genome shotgun (WGS) entry which is preliminary data.</text>
</comment>
<organism evidence="2 3">
    <name type="scientific">Paenibacillus alvei TS-15</name>
    <dbReference type="NCBI Taxonomy" id="1117108"/>
    <lineage>
        <taxon>Bacteria</taxon>
        <taxon>Bacillati</taxon>
        <taxon>Bacillota</taxon>
        <taxon>Bacilli</taxon>
        <taxon>Bacillales</taxon>
        <taxon>Paenibacillaceae</taxon>
        <taxon>Paenibacillus</taxon>
    </lineage>
</organism>
<accession>S9SFT2</accession>
<dbReference type="EMBL" id="ATMT01000079">
    <property type="protein sequence ID" value="EPY04722.1"/>
    <property type="molecule type" value="Genomic_DNA"/>
</dbReference>
<dbReference type="Proteomes" id="UP000015344">
    <property type="component" value="Unassembled WGS sequence"/>
</dbReference>
<dbReference type="eggNOG" id="ENOG502ZBVG">
    <property type="taxonomic scope" value="Bacteria"/>
</dbReference>
<evidence type="ECO:0000256" key="1">
    <source>
        <dbReference type="SAM" id="MobiDB-lite"/>
    </source>
</evidence>
<name>S9SFT2_PAEAL</name>
<reference evidence="2 3" key="1">
    <citation type="submission" date="2013-05" db="EMBL/GenBank/DDBJ databases">
        <authorList>
            <person name="Strain E.A."/>
            <person name="Brown E."/>
            <person name="Allard M.W."/>
            <person name="Luo Y.L."/>
        </authorList>
    </citation>
    <scope>NUCLEOTIDE SEQUENCE [LARGE SCALE GENOMIC DNA]</scope>
    <source>
        <strain evidence="2 3">TS-15</strain>
    </source>
</reference>
<proteinExistence type="predicted"/>